<accession>A0A8S5TYX7</accession>
<name>A0A8S5TYX7_9CAUD</name>
<sequence length="34" mass="3841">MPYLGLVELVYTLFSKNSAIRHSGPTPEPKTRHT</sequence>
<organism evidence="1">
    <name type="scientific">Siphoviridae sp. ctnPP24</name>
    <dbReference type="NCBI Taxonomy" id="2825662"/>
    <lineage>
        <taxon>Viruses</taxon>
        <taxon>Duplodnaviria</taxon>
        <taxon>Heunggongvirae</taxon>
        <taxon>Uroviricota</taxon>
        <taxon>Caudoviricetes</taxon>
    </lineage>
</organism>
<evidence type="ECO:0000313" key="1">
    <source>
        <dbReference type="EMBL" id="DAF87409.1"/>
    </source>
</evidence>
<proteinExistence type="predicted"/>
<protein>
    <submittedName>
        <fullName evidence="1">Uncharacterized protein</fullName>
    </submittedName>
</protein>
<reference evidence="1" key="1">
    <citation type="journal article" date="2021" name="Proc. Natl. Acad. Sci. U.S.A.">
        <title>A Catalog of Tens of Thousands of Viruses from Human Metagenomes Reveals Hidden Associations with Chronic Diseases.</title>
        <authorList>
            <person name="Tisza M.J."/>
            <person name="Buck C.B."/>
        </authorList>
    </citation>
    <scope>NUCLEOTIDE SEQUENCE</scope>
    <source>
        <strain evidence="1">CtnPP24</strain>
    </source>
</reference>
<dbReference type="EMBL" id="BK015962">
    <property type="protein sequence ID" value="DAF87409.1"/>
    <property type="molecule type" value="Genomic_DNA"/>
</dbReference>